<accession>A0A1R4GHW3</accession>
<reference evidence="2 3" key="1">
    <citation type="submission" date="2017-02" db="EMBL/GenBank/DDBJ databases">
        <authorList>
            <person name="Peterson S.W."/>
        </authorList>
    </citation>
    <scope>NUCLEOTIDE SEQUENCE [LARGE SCALE GENOMIC DNA]</scope>
    <source>
        <strain evidence="2">Psychrobacter_piechaudii</strain>
    </source>
</reference>
<gene>
    <name evidence="2" type="ORF">A1232T_00528</name>
</gene>
<evidence type="ECO:0000313" key="2">
    <source>
        <dbReference type="EMBL" id="SJM67811.1"/>
    </source>
</evidence>
<feature type="domain" description="DUF1653" evidence="1">
    <location>
        <begin position="13"/>
        <end position="73"/>
    </location>
</feature>
<dbReference type="OrthoDB" id="371169at2"/>
<dbReference type="Pfam" id="PF07866">
    <property type="entry name" value="DUF1653"/>
    <property type="match status" value="1"/>
</dbReference>
<protein>
    <recommendedName>
        <fullName evidence="1">DUF1653 domain-containing protein</fullName>
    </recommendedName>
</protein>
<evidence type="ECO:0000259" key="1">
    <source>
        <dbReference type="Pfam" id="PF07866"/>
    </source>
</evidence>
<proteinExistence type="predicted"/>
<dbReference type="Gene3D" id="2.30.30.320">
    <property type="entry name" value="DUF1653-like domain"/>
    <property type="match status" value="1"/>
</dbReference>
<organism evidence="2 3">
    <name type="scientific">Psychrobacter piechaudii</name>
    <dbReference type="NCBI Taxonomy" id="1945521"/>
    <lineage>
        <taxon>Bacteria</taxon>
        <taxon>Pseudomonadati</taxon>
        <taxon>Pseudomonadota</taxon>
        <taxon>Gammaproteobacteria</taxon>
        <taxon>Moraxellales</taxon>
        <taxon>Moraxellaceae</taxon>
        <taxon>Psychrobacter</taxon>
    </lineage>
</organism>
<name>A0A1R4GHW3_9GAMM</name>
<keyword evidence="3" id="KW-1185">Reference proteome</keyword>
<dbReference type="InterPro" id="IPR023387">
    <property type="entry name" value="DUF1653-like_dom"/>
</dbReference>
<dbReference type="EMBL" id="FUGE01000075">
    <property type="protein sequence ID" value="SJM67811.1"/>
    <property type="molecule type" value="Genomic_DNA"/>
</dbReference>
<dbReference type="Proteomes" id="UP000188357">
    <property type="component" value="Unassembled WGS sequence"/>
</dbReference>
<dbReference type="AlphaFoldDB" id="A0A1R4GHW3"/>
<sequence>MSNKVTIKSVPQGIYRHYKGSLYQVLHTARHSETEESLVVYRCLYGNYDVWVRPLEMFTETVTVEGKTVPRFELIQALAD</sequence>
<dbReference type="InterPro" id="IPR037135">
    <property type="entry name" value="DUF1653-like_dom_sf"/>
</dbReference>
<evidence type="ECO:0000313" key="3">
    <source>
        <dbReference type="Proteomes" id="UP000188357"/>
    </source>
</evidence>